<dbReference type="InterPro" id="IPR016032">
    <property type="entry name" value="Sig_transdc_resp-reg_C-effctor"/>
</dbReference>
<dbReference type="InterPro" id="IPR036388">
    <property type="entry name" value="WH-like_DNA-bd_sf"/>
</dbReference>
<feature type="domain" description="HTH luxR-type" evidence="1">
    <location>
        <begin position="1"/>
        <end position="50"/>
    </location>
</feature>
<evidence type="ECO:0000313" key="3">
    <source>
        <dbReference type="Proteomes" id="UP001500689"/>
    </source>
</evidence>
<organism evidence="2 3">
    <name type="scientific">Amycolatopsis ultiminotia</name>
    <dbReference type="NCBI Taxonomy" id="543629"/>
    <lineage>
        <taxon>Bacteria</taxon>
        <taxon>Bacillati</taxon>
        <taxon>Actinomycetota</taxon>
        <taxon>Actinomycetes</taxon>
        <taxon>Pseudonocardiales</taxon>
        <taxon>Pseudonocardiaceae</taxon>
        <taxon>Amycolatopsis</taxon>
    </lineage>
</organism>
<dbReference type="PRINTS" id="PR00038">
    <property type="entry name" value="HTHLUXR"/>
</dbReference>
<dbReference type="InterPro" id="IPR000792">
    <property type="entry name" value="Tscrpt_reg_LuxR_C"/>
</dbReference>
<accession>A0ABP6WBD3</accession>
<dbReference type="Proteomes" id="UP001500689">
    <property type="component" value="Unassembled WGS sequence"/>
</dbReference>
<sequence length="50" mass="4952">MVLTELELRVAELAAAGTPAPAIAEALGVSANAVAVHLTAIYRKLGPGPG</sequence>
<keyword evidence="3" id="KW-1185">Reference proteome</keyword>
<name>A0ABP6WBD3_9PSEU</name>
<dbReference type="Pfam" id="PF00196">
    <property type="entry name" value="GerE"/>
    <property type="match status" value="1"/>
</dbReference>
<evidence type="ECO:0000259" key="1">
    <source>
        <dbReference type="PROSITE" id="PS50043"/>
    </source>
</evidence>
<dbReference type="PROSITE" id="PS50043">
    <property type="entry name" value="HTH_LUXR_2"/>
    <property type="match status" value="1"/>
</dbReference>
<dbReference type="RefSeq" id="WP_344860937.1">
    <property type="nucleotide sequence ID" value="NZ_BAAAZN010000006.1"/>
</dbReference>
<comment type="caution">
    <text evidence="2">The sequence shown here is derived from an EMBL/GenBank/DDBJ whole genome shotgun (WGS) entry which is preliminary data.</text>
</comment>
<dbReference type="SUPFAM" id="SSF46894">
    <property type="entry name" value="C-terminal effector domain of the bipartite response regulators"/>
    <property type="match status" value="1"/>
</dbReference>
<dbReference type="EMBL" id="BAAAZN010000006">
    <property type="protein sequence ID" value="GAA3548201.1"/>
    <property type="molecule type" value="Genomic_DNA"/>
</dbReference>
<evidence type="ECO:0000313" key="2">
    <source>
        <dbReference type="EMBL" id="GAA3548201.1"/>
    </source>
</evidence>
<gene>
    <name evidence="2" type="ORF">GCM10022222_34740</name>
</gene>
<proteinExistence type="predicted"/>
<dbReference type="Gene3D" id="1.10.10.10">
    <property type="entry name" value="Winged helix-like DNA-binding domain superfamily/Winged helix DNA-binding domain"/>
    <property type="match status" value="1"/>
</dbReference>
<reference evidence="3" key="1">
    <citation type="journal article" date="2019" name="Int. J. Syst. Evol. Microbiol.">
        <title>The Global Catalogue of Microorganisms (GCM) 10K type strain sequencing project: providing services to taxonomists for standard genome sequencing and annotation.</title>
        <authorList>
            <consortium name="The Broad Institute Genomics Platform"/>
            <consortium name="The Broad Institute Genome Sequencing Center for Infectious Disease"/>
            <person name="Wu L."/>
            <person name="Ma J."/>
        </authorList>
    </citation>
    <scope>NUCLEOTIDE SEQUENCE [LARGE SCALE GENOMIC DNA]</scope>
    <source>
        <strain evidence="3">JCM 16898</strain>
    </source>
</reference>
<protein>
    <recommendedName>
        <fullName evidence="1">HTH luxR-type domain-containing protein</fullName>
    </recommendedName>
</protein>